<evidence type="ECO:0000313" key="5">
    <source>
        <dbReference type="Proteomes" id="UP000822688"/>
    </source>
</evidence>
<dbReference type="InterPro" id="IPR011600">
    <property type="entry name" value="Pept_C14_caspase"/>
</dbReference>
<evidence type="ECO:0000259" key="3">
    <source>
        <dbReference type="Pfam" id="PF00656"/>
    </source>
</evidence>
<feature type="compositionally biased region" description="Basic and acidic residues" evidence="2">
    <location>
        <begin position="153"/>
        <end position="163"/>
    </location>
</feature>
<name>A0A8T0HKA3_CERPU</name>
<dbReference type="PANTHER" id="PTHR48104:SF30">
    <property type="entry name" value="METACASPASE-1"/>
    <property type="match status" value="1"/>
</dbReference>
<feature type="compositionally biased region" description="Basic and acidic residues" evidence="2">
    <location>
        <begin position="253"/>
        <end position="267"/>
    </location>
</feature>
<dbReference type="EMBL" id="CM026427">
    <property type="protein sequence ID" value="KAG0571215.1"/>
    <property type="molecule type" value="Genomic_DNA"/>
</dbReference>
<dbReference type="InterPro" id="IPR050452">
    <property type="entry name" value="Metacaspase"/>
</dbReference>
<sequence length="740" mass="82399">MVKRALLVGCNYPGEQCELKGSVNDVERMRILLIKRFGFNPNEILELVDVDPRAPQPTGANIRKCLRKLVDGVEPGDVLLFHFSGHGTQVPSERGRSDETGYEECIVPSDMNLLSDDDFRELVDRIPRGVNFTFIADACHSGGLIDSEKEQIGDRYSSGDRPRLPGLGRPPVGGGGLMDLVSEGVDAYASAGGGGRKNPIMNVVGQALGSRFNSMPGDEKNREFDSQEIDAYGRLPESPYEQRYVEGGMPEYPTERPYERRDPREVETGNYEDGGSGYPAGYERRETRGADRPYPGSAYTQKYMRKTPMKPATGYASETVGYTSDAKYMQSGLSVPETGYAERAFGYPKERPYDGPASPYSGGYAPEATFGRPVGDDYGYPPRGPYERPAIPGDDELGYPPRGAYERPLRPADDDYGYPARPLRPMEDDYRYPSEGASRRWHGTEDSYVRTEEDPHDRYGGERRQNYDPRDDDRRRPDRESYERRGRYGDGSSYEDSSRFPAKHPSEYPASGGNYGVYPETGERYGDYSLSGDHGYSGKPHHTPLKNKSLPIELLMDILSHRTGQKVRLGSIHRTLYDLFGEDSSPTVKFFVKILLNKIEDNGGEAGGHGHGLIGKIGGLASQLLKTKLDHGTGNSGDHPEDEFERYRRRRRRNYDAGILVSACEPHEKSADANPTNNPRDAYGALSNAIQTIIGESRGPLTNRQVVMAARKLLSQQGYKQHPCLYCTDRNADALFLTPM</sequence>
<dbReference type="AlphaFoldDB" id="A0A8T0HKA3"/>
<proteinExistence type="inferred from homology"/>
<dbReference type="GO" id="GO:0006508">
    <property type="term" value="P:proteolysis"/>
    <property type="evidence" value="ECO:0007669"/>
    <property type="project" value="InterPro"/>
</dbReference>
<feature type="domain" description="Peptidase C14 caspase" evidence="3">
    <location>
        <begin position="643"/>
        <end position="729"/>
    </location>
</feature>
<feature type="region of interest" description="Disordered" evidence="2">
    <location>
        <begin position="245"/>
        <end position="298"/>
    </location>
</feature>
<feature type="region of interest" description="Disordered" evidence="2">
    <location>
        <begin position="628"/>
        <end position="648"/>
    </location>
</feature>
<dbReference type="Proteomes" id="UP000822688">
    <property type="component" value="Chromosome 6"/>
</dbReference>
<dbReference type="GO" id="GO:0005737">
    <property type="term" value="C:cytoplasm"/>
    <property type="evidence" value="ECO:0007669"/>
    <property type="project" value="TreeGrafter"/>
</dbReference>
<feature type="region of interest" description="Disordered" evidence="2">
    <location>
        <begin position="153"/>
        <end position="172"/>
    </location>
</feature>
<evidence type="ECO:0000256" key="2">
    <source>
        <dbReference type="SAM" id="MobiDB-lite"/>
    </source>
</evidence>
<comment type="caution">
    <text evidence="4">The sequence shown here is derived from an EMBL/GenBank/DDBJ whole genome shotgun (WGS) entry which is preliminary data.</text>
</comment>
<protein>
    <recommendedName>
        <fullName evidence="3">Peptidase C14 caspase domain-containing protein</fullName>
    </recommendedName>
</protein>
<dbReference type="Pfam" id="PF00656">
    <property type="entry name" value="Peptidase_C14"/>
    <property type="match status" value="2"/>
</dbReference>
<feature type="domain" description="Peptidase C14 caspase" evidence="3">
    <location>
        <begin position="3"/>
        <end position="158"/>
    </location>
</feature>
<gene>
    <name evidence="4" type="ORF">KC19_6G220400</name>
</gene>
<feature type="region of interest" description="Disordered" evidence="2">
    <location>
        <begin position="351"/>
        <end position="518"/>
    </location>
</feature>
<feature type="compositionally biased region" description="Basic and acidic residues" evidence="2">
    <location>
        <begin position="442"/>
        <end position="488"/>
    </location>
</feature>
<dbReference type="OrthoDB" id="3223806at2759"/>
<feature type="compositionally biased region" description="Basic and acidic residues" evidence="2">
    <location>
        <begin position="282"/>
        <end position="291"/>
    </location>
</feature>
<feature type="compositionally biased region" description="Basic and acidic residues" evidence="2">
    <location>
        <begin position="404"/>
        <end position="413"/>
    </location>
</feature>
<comment type="similarity">
    <text evidence="1">Belongs to the peptidase C14B family.</text>
</comment>
<dbReference type="PANTHER" id="PTHR48104">
    <property type="entry name" value="METACASPASE-4"/>
    <property type="match status" value="1"/>
</dbReference>
<organism evidence="4 5">
    <name type="scientific">Ceratodon purpureus</name>
    <name type="common">Fire moss</name>
    <name type="synonym">Dicranum purpureum</name>
    <dbReference type="NCBI Taxonomy" id="3225"/>
    <lineage>
        <taxon>Eukaryota</taxon>
        <taxon>Viridiplantae</taxon>
        <taxon>Streptophyta</taxon>
        <taxon>Embryophyta</taxon>
        <taxon>Bryophyta</taxon>
        <taxon>Bryophytina</taxon>
        <taxon>Bryopsida</taxon>
        <taxon>Dicranidae</taxon>
        <taxon>Pseudoditrichales</taxon>
        <taxon>Ditrichaceae</taxon>
        <taxon>Ceratodon</taxon>
    </lineage>
</organism>
<dbReference type="GO" id="GO:0004197">
    <property type="term" value="F:cysteine-type endopeptidase activity"/>
    <property type="evidence" value="ECO:0007669"/>
    <property type="project" value="InterPro"/>
</dbReference>
<keyword evidence="5" id="KW-1185">Reference proteome</keyword>
<reference evidence="4 5" key="1">
    <citation type="submission" date="2020-06" db="EMBL/GenBank/DDBJ databases">
        <title>WGS assembly of Ceratodon purpureus strain R40.</title>
        <authorList>
            <person name="Carey S.B."/>
            <person name="Jenkins J."/>
            <person name="Shu S."/>
            <person name="Lovell J.T."/>
            <person name="Sreedasyam A."/>
            <person name="Maumus F."/>
            <person name="Tiley G.P."/>
            <person name="Fernandez-Pozo N."/>
            <person name="Barry K."/>
            <person name="Chen C."/>
            <person name="Wang M."/>
            <person name="Lipzen A."/>
            <person name="Daum C."/>
            <person name="Saski C.A."/>
            <person name="Payton A.C."/>
            <person name="Mcbreen J.C."/>
            <person name="Conrad R.E."/>
            <person name="Kollar L.M."/>
            <person name="Olsson S."/>
            <person name="Huttunen S."/>
            <person name="Landis J.B."/>
            <person name="Wickett N.J."/>
            <person name="Johnson M.G."/>
            <person name="Rensing S.A."/>
            <person name="Grimwood J."/>
            <person name="Schmutz J."/>
            <person name="Mcdaniel S.F."/>
        </authorList>
    </citation>
    <scope>NUCLEOTIDE SEQUENCE [LARGE SCALE GENOMIC DNA]</scope>
    <source>
        <strain evidence="4 5">R40</strain>
    </source>
</reference>
<dbReference type="Gene3D" id="3.40.50.12660">
    <property type="match status" value="2"/>
</dbReference>
<evidence type="ECO:0000256" key="1">
    <source>
        <dbReference type="ARBA" id="ARBA00009005"/>
    </source>
</evidence>
<evidence type="ECO:0000313" key="4">
    <source>
        <dbReference type="EMBL" id="KAG0571215.1"/>
    </source>
</evidence>
<accession>A0A8T0HKA3</accession>